<dbReference type="GO" id="GO:0008360">
    <property type="term" value="P:regulation of cell shape"/>
    <property type="evidence" value="ECO:0007669"/>
    <property type="project" value="UniProtKB-KW"/>
</dbReference>
<name>A0A1H0CMV8_9BACI</name>
<dbReference type="GO" id="GO:0005886">
    <property type="term" value="C:plasma membrane"/>
    <property type="evidence" value="ECO:0007669"/>
    <property type="project" value="UniProtKB-SubCell"/>
</dbReference>
<keyword evidence="5" id="KW-0133">Cell shape</keyword>
<evidence type="ECO:0000256" key="1">
    <source>
        <dbReference type="ARBA" id="ARBA00004651"/>
    </source>
</evidence>
<protein>
    <submittedName>
        <fullName evidence="9">Rod shape-determining protein MreD</fullName>
    </submittedName>
</protein>
<evidence type="ECO:0000256" key="6">
    <source>
        <dbReference type="ARBA" id="ARBA00022989"/>
    </source>
</evidence>
<organism evidence="9 10">
    <name type="scientific">Alkalicoccus daliensis</name>
    <dbReference type="NCBI Taxonomy" id="745820"/>
    <lineage>
        <taxon>Bacteria</taxon>
        <taxon>Bacillati</taxon>
        <taxon>Bacillota</taxon>
        <taxon>Bacilli</taxon>
        <taxon>Bacillales</taxon>
        <taxon>Bacillaceae</taxon>
        <taxon>Alkalicoccus</taxon>
    </lineage>
</organism>
<accession>A0A1H0CMV8</accession>
<feature type="transmembrane region" description="Helical" evidence="8">
    <location>
        <begin position="99"/>
        <end position="118"/>
    </location>
</feature>
<dbReference type="Pfam" id="PF04093">
    <property type="entry name" value="MreD"/>
    <property type="match status" value="1"/>
</dbReference>
<comment type="subcellular location">
    <subcellularLocation>
        <location evidence="1">Cell membrane</location>
        <topology evidence="1">Multi-pass membrane protein</topology>
    </subcellularLocation>
</comment>
<feature type="transmembrane region" description="Helical" evidence="8">
    <location>
        <begin position="31"/>
        <end position="49"/>
    </location>
</feature>
<feature type="transmembrane region" description="Helical" evidence="8">
    <location>
        <begin position="56"/>
        <end position="79"/>
    </location>
</feature>
<comment type="similarity">
    <text evidence="2">Belongs to the MreD family.</text>
</comment>
<gene>
    <name evidence="9" type="ORF">SAMN04488053_102163</name>
</gene>
<dbReference type="InterPro" id="IPR007227">
    <property type="entry name" value="Cell_shape_determining_MreD"/>
</dbReference>
<evidence type="ECO:0000256" key="7">
    <source>
        <dbReference type="ARBA" id="ARBA00023136"/>
    </source>
</evidence>
<dbReference type="NCBIfam" id="TIGR03426">
    <property type="entry name" value="shape_MreD"/>
    <property type="match status" value="1"/>
</dbReference>
<evidence type="ECO:0000256" key="4">
    <source>
        <dbReference type="ARBA" id="ARBA00022692"/>
    </source>
</evidence>
<dbReference type="EMBL" id="FNIL01000002">
    <property type="protein sequence ID" value="SDN59220.1"/>
    <property type="molecule type" value="Genomic_DNA"/>
</dbReference>
<keyword evidence="3" id="KW-1003">Cell membrane</keyword>
<evidence type="ECO:0000313" key="10">
    <source>
        <dbReference type="Proteomes" id="UP000198778"/>
    </source>
</evidence>
<evidence type="ECO:0000313" key="9">
    <source>
        <dbReference type="EMBL" id="SDN59220.1"/>
    </source>
</evidence>
<dbReference type="STRING" id="745820.SAMN04488053_102163"/>
<evidence type="ECO:0000256" key="8">
    <source>
        <dbReference type="SAM" id="Phobius"/>
    </source>
</evidence>
<evidence type="ECO:0000256" key="5">
    <source>
        <dbReference type="ARBA" id="ARBA00022960"/>
    </source>
</evidence>
<feature type="transmembrane region" description="Helical" evidence="8">
    <location>
        <begin position="139"/>
        <end position="157"/>
    </location>
</feature>
<keyword evidence="6 8" id="KW-1133">Transmembrane helix</keyword>
<reference evidence="10" key="1">
    <citation type="submission" date="2016-10" db="EMBL/GenBank/DDBJ databases">
        <authorList>
            <person name="Varghese N."/>
            <person name="Submissions S."/>
        </authorList>
    </citation>
    <scope>NUCLEOTIDE SEQUENCE [LARGE SCALE GENOMIC DNA]</scope>
    <source>
        <strain evidence="10">CGMCC 1.10369</strain>
    </source>
</reference>
<keyword evidence="7 8" id="KW-0472">Membrane</keyword>
<keyword evidence="4 8" id="KW-0812">Transmembrane</keyword>
<evidence type="ECO:0000256" key="2">
    <source>
        <dbReference type="ARBA" id="ARBA00007776"/>
    </source>
</evidence>
<evidence type="ECO:0000256" key="3">
    <source>
        <dbReference type="ARBA" id="ARBA00022475"/>
    </source>
</evidence>
<dbReference type="AlphaFoldDB" id="A0A1H0CMV8"/>
<sequence length="170" mass="19360">MRFALPAVMFLLFILEGTAFQIFAPDYRGSELQFIPRFMFLLILMTGIFRGRSHGLFYAVIFGILYDIVYSPVLGVYTFGIGLLTYLFSMSTSYIKRRLGLVLLLVLMAVIGFEYYVYGMMSLLGITSLAHEAIFTTRLLPSFIMNGLVAALMVYPVRSWFYSVDGLDDR</sequence>
<proteinExistence type="inferred from homology"/>
<dbReference type="Proteomes" id="UP000198778">
    <property type="component" value="Unassembled WGS sequence"/>
</dbReference>
<keyword evidence="10" id="KW-1185">Reference proteome</keyword>